<dbReference type="PROSITE" id="PS51257">
    <property type="entry name" value="PROKAR_LIPOPROTEIN"/>
    <property type="match status" value="1"/>
</dbReference>
<dbReference type="EMBL" id="JAXAVX010000002">
    <property type="protein sequence ID" value="MDX8151270.1"/>
    <property type="molecule type" value="Genomic_DNA"/>
</dbReference>
<organism evidence="3 4">
    <name type="scientific">Patulibacter brassicae</name>
    <dbReference type="NCBI Taxonomy" id="1705717"/>
    <lineage>
        <taxon>Bacteria</taxon>
        <taxon>Bacillati</taxon>
        <taxon>Actinomycetota</taxon>
        <taxon>Thermoleophilia</taxon>
        <taxon>Solirubrobacterales</taxon>
        <taxon>Patulibacteraceae</taxon>
        <taxon>Patulibacter</taxon>
    </lineage>
</organism>
<name>A0ABU4VHH8_9ACTN</name>
<gene>
    <name evidence="3" type="ORF">SK069_06690</name>
</gene>
<feature type="signal peptide" evidence="1">
    <location>
        <begin position="1"/>
        <end position="27"/>
    </location>
</feature>
<evidence type="ECO:0000259" key="2">
    <source>
        <dbReference type="Pfam" id="PF10633"/>
    </source>
</evidence>
<accession>A0ABU4VHH8</accession>
<dbReference type="Pfam" id="PF10633">
    <property type="entry name" value="NPCBM_assoc"/>
    <property type="match status" value="1"/>
</dbReference>
<sequence length="326" mass="32589">MTRTTAALLAGACGCAGALGLAGSAAAEPVPAGPITFVATDGQMKAGRFAPFTLVTPASPATIRGTVAADGTVTVPTTGFSLPSSSLVVTQPIQATVTLAFTPTAPARGRIDRATGALTTPLRATVDVTISALQQTCTISGAQLDLGTGTVQVPSQAEPAPPATVPFSGTPLSAGGGFAVAGLSTAPLPPSQPASSPVCAFVNEQIGLPAVVGVRLAGQLSSATPRLSAGLAPPRTTKRGRTVTLRVTLANRGTADATGVRMRTSLPKGVTGPRRVSVGTIAAGKRRTVSVKLRTTSRAALRSRVGVIVGGDGIASRTFRRTLKLR</sequence>
<dbReference type="Proteomes" id="UP001277761">
    <property type="component" value="Unassembled WGS sequence"/>
</dbReference>
<feature type="chain" id="PRO_5047376601" evidence="1">
    <location>
        <begin position="28"/>
        <end position="326"/>
    </location>
</feature>
<dbReference type="Gene3D" id="2.60.40.10">
    <property type="entry name" value="Immunoglobulins"/>
    <property type="match status" value="1"/>
</dbReference>
<keyword evidence="4" id="KW-1185">Reference proteome</keyword>
<dbReference type="InterPro" id="IPR018905">
    <property type="entry name" value="A-galactase_NEW3"/>
</dbReference>
<feature type="domain" description="Alpha-galactosidase NEW3" evidence="2">
    <location>
        <begin position="238"/>
        <end position="300"/>
    </location>
</feature>
<protein>
    <submittedName>
        <fullName evidence="3">NEW3 domain-containing protein</fullName>
    </submittedName>
</protein>
<reference evidence="3 4" key="1">
    <citation type="submission" date="2023-11" db="EMBL/GenBank/DDBJ databases">
        <authorList>
            <person name="Xu M."/>
            <person name="Jiang T."/>
        </authorList>
    </citation>
    <scope>NUCLEOTIDE SEQUENCE [LARGE SCALE GENOMIC DNA]</scope>
    <source>
        <strain evidence="3 4">SD</strain>
    </source>
</reference>
<keyword evidence="1" id="KW-0732">Signal</keyword>
<evidence type="ECO:0000313" key="4">
    <source>
        <dbReference type="Proteomes" id="UP001277761"/>
    </source>
</evidence>
<comment type="caution">
    <text evidence="3">The sequence shown here is derived from an EMBL/GenBank/DDBJ whole genome shotgun (WGS) entry which is preliminary data.</text>
</comment>
<dbReference type="RefSeq" id="WP_319953422.1">
    <property type="nucleotide sequence ID" value="NZ_JAXAVX010000002.1"/>
</dbReference>
<evidence type="ECO:0000313" key="3">
    <source>
        <dbReference type="EMBL" id="MDX8151270.1"/>
    </source>
</evidence>
<evidence type="ECO:0000256" key="1">
    <source>
        <dbReference type="SAM" id="SignalP"/>
    </source>
</evidence>
<proteinExistence type="predicted"/>
<dbReference type="InterPro" id="IPR013783">
    <property type="entry name" value="Ig-like_fold"/>
</dbReference>